<dbReference type="PANTHER" id="PTHR28591">
    <property type="entry name" value="LATEXIN"/>
    <property type="match status" value="1"/>
</dbReference>
<dbReference type="InterPro" id="IPR009684">
    <property type="entry name" value="Latexin"/>
</dbReference>
<keyword evidence="7" id="KW-1185">Reference proteome</keyword>
<dbReference type="Proteomes" id="UP000812440">
    <property type="component" value="Chromosome 5"/>
</dbReference>
<evidence type="ECO:0000313" key="6">
    <source>
        <dbReference type="EMBL" id="KAG8445246.1"/>
    </source>
</evidence>
<dbReference type="OrthoDB" id="8898327at2759"/>
<dbReference type="Gene3D" id="3.10.450.10">
    <property type="match status" value="2"/>
</dbReference>
<keyword evidence="3" id="KW-0677">Repeat</keyword>
<keyword evidence="2 4" id="KW-0646">Protease inhibitor</keyword>
<dbReference type="PROSITE" id="PS52033">
    <property type="entry name" value="CYSTATIN_LXN"/>
    <property type="match status" value="2"/>
</dbReference>
<dbReference type="EMBL" id="JAACNH010000004">
    <property type="protein sequence ID" value="KAG8445246.1"/>
    <property type="molecule type" value="Genomic_DNA"/>
</dbReference>
<evidence type="ECO:0000256" key="1">
    <source>
        <dbReference type="ARBA" id="ARBA00010083"/>
    </source>
</evidence>
<dbReference type="GO" id="GO:0005615">
    <property type="term" value="C:extracellular space"/>
    <property type="evidence" value="ECO:0007669"/>
    <property type="project" value="TreeGrafter"/>
</dbReference>
<proteinExistence type="inferred from homology"/>
<evidence type="ECO:0000256" key="2">
    <source>
        <dbReference type="ARBA" id="ARBA00022690"/>
    </source>
</evidence>
<protein>
    <recommendedName>
        <fullName evidence="5">Cystatin LXN-type domain-containing protein</fullName>
    </recommendedName>
</protein>
<name>A0A8T2JS53_9PIPI</name>
<evidence type="ECO:0000256" key="3">
    <source>
        <dbReference type="ARBA" id="ARBA00022737"/>
    </source>
</evidence>
<dbReference type="InterPro" id="IPR049897">
    <property type="entry name" value="CYSTATIN_LXN"/>
</dbReference>
<feature type="domain" description="Cystatin LXN-type" evidence="5">
    <location>
        <begin position="119"/>
        <end position="226"/>
    </location>
</feature>
<accession>A0A8T2JS53</accession>
<dbReference type="SUPFAM" id="SSF54403">
    <property type="entry name" value="Cystatin/monellin"/>
    <property type="match status" value="2"/>
</dbReference>
<dbReference type="AlphaFoldDB" id="A0A8T2JS53"/>
<comment type="similarity">
    <text evidence="1 4">Belongs to the protease inhibitor I47 (latexin) family.</text>
</comment>
<gene>
    <name evidence="6" type="ORF">GDO86_010141</name>
</gene>
<organism evidence="6 7">
    <name type="scientific">Hymenochirus boettgeri</name>
    <name type="common">Congo dwarf clawed frog</name>
    <dbReference type="NCBI Taxonomy" id="247094"/>
    <lineage>
        <taxon>Eukaryota</taxon>
        <taxon>Metazoa</taxon>
        <taxon>Chordata</taxon>
        <taxon>Craniata</taxon>
        <taxon>Vertebrata</taxon>
        <taxon>Euteleostomi</taxon>
        <taxon>Amphibia</taxon>
        <taxon>Batrachia</taxon>
        <taxon>Anura</taxon>
        <taxon>Pipoidea</taxon>
        <taxon>Pipidae</taxon>
        <taxon>Pipinae</taxon>
        <taxon>Hymenochirus</taxon>
    </lineage>
</organism>
<dbReference type="FunFam" id="3.10.450.10:FF:000007">
    <property type="entry name" value="latexin"/>
    <property type="match status" value="1"/>
</dbReference>
<evidence type="ECO:0000313" key="7">
    <source>
        <dbReference type="Proteomes" id="UP000812440"/>
    </source>
</evidence>
<comment type="caution">
    <text evidence="6">The sequence shown here is derived from an EMBL/GenBank/DDBJ whole genome shotgun (WGS) entry which is preliminary data.</text>
</comment>
<feature type="domain" description="Cystatin LXN-type" evidence="5">
    <location>
        <begin position="1"/>
        <end position="98"/>
    </location>
</feature>
<reference evidence="6" key="1">
    <citation type="thesis" date="2020" institute="ProQuest LLC" country="789 East Eisenhower Parkway, Ann Arbor, MI, USA">
        <title>Comparative Genomics and Chromosome Evolution.</title>
        <authorList>
            <person name="Mudd A.B."/>
        </authorList>
    </citation>
    <scope>NUCLEOTIDE SEQUENCE</scope>
    <source>
        <strain evidence="6">Female2</strain>
        <tissue evidence="6">Blood</tissue>
    </source>
</reference>
<dbReference type="Pfam" id="PF06907">
    <property type="entry name" value="LXN"/>
    <property type="match status" value="1"/>
</dbReference>
<evidence type="ECO:0000259" key="5">
    <source>
        <dbReference type="PROSITE" id="PS52033"/>
    </source>
</evidence>
<dbReference type="InterPro" id="IPR046350">
    <property type="entry name" value="Cystatin_sf"/>
</dbReference>
<dbReference type="PANTHER" id="PTHR28591:SF1">
    <property type="entry name" value="LATEXIN"/>
    <property type="match status" value="1"/>
</dbReference>
<dbReference type="GO" id="GO:0008191">
    <property type="term" value="F:metalloendopeptidase inhibitor activity"/>
    <property type="evidence" value="ECO:0007669"/>
    <property type="project" value="UniProtKB-UniRule"/>
</dbReference>
<evidence type="ECO:0000256" key="4">
    <source>
        <dbReference type="PROSITE-ProRule" id="PRU01377"/>
    </source>
</evidence>
<sequence length="226" mass="26243">MEVINPSHYPSSRAATVAENYINYKLGGPHRLFSLIQVTQAGRERIARVGNKYSLSFSMEDFINNKSIFNCNADVIYYLTEKHTAPSVTFTFQTELQHNTEDKDKEFYNRIRSQDQLLMAEDIPDKFGNVSSDMEPIWHLALAACGYVKWQNSTEETNFKMAIIKSVKQQKREDDILEFHFLMLIHDMVSQEMIPWEIDTLWDPLGGLKIPKQVRLPKQCCMPQDN</sequence>